<dbReference type="GO" id="GO:0055041">
    <property type="term" value="F:cyclopentanol dehydrogenase activity"/>
    <property type="evidence" value="ECO:0007669"/>
    <property type="project" value="UniProtKB-EC"/>
</dbReference>
<dbReference type="Gene3D" id="3.40.50.720">
    <property type="entry name" value="NAD(P)-binding Rossmann-like Domain"/>
    <property type="match status" value="1"/>
</dbReference>
<keyword evidence="6" id="KW-1185">Reference proteome</keyword>
<reference evidence="5" key="3">
    <citation type="submission" date="2016-10" db="EMBL/GenBank/DDBJ databases">
        <authorList>
            <person name="Wibberg D."/>
        </authorList>
    </citation>
    <scope>NUCLEOTIDE SEQUENCE [LARGE SCALE GENOMIC DNA]</scope>
</reference>
<dbReference type="STRING" id="501024.RTCCBAU85039_5741"/>
<evidence type="ECO:0000256" key="1">
    <source>
        <dbReference type="ARBA" id="ARBA00006484"/>
    </source>
</evidence>
<dbReference type="EC" id="1.1.1.163" evidence="3"/>
<gene>
    <name evidence="3" type="primary">cpnA</name>
    <name evidence="3" type="ORF">RTCCBAU85039_5741</name>
    <name evidence="4" type="ORF">SAMN05216228_103637</name>
</gene>
<dbReference type="InterPro" id="IPR036291">
    <property type="entry name" value="NAD(P)-bd_dom_sf"/>
</dbReference>
<dbReference type="InterPro" id="IPR051122">
    <property type="entry name" value="SDR_DHRS6-like"/>
</dbReference>
<dbReference type="AlphaFoldDB" id="A0A1H8UTR1"/>
<evidence type="ECO:0000313" key="5">
    <source>
        <dbReference type="Proteomes" id="UP000183063"/>
    </source>
</evidence>
<dbReference type="FunFam" id="3.40.50.720:FF:000084">
    <property type="entry name" value="Short-chain dehydrogenase reductase"/>
    <property type="match status" value="1"/>
</dbReference>
<dbReference type="Proteomes" id="UP000183063">
    <property type="component" value="Unassembled WGS sequence"/>
</dbReference>
<dbReference type="PANTHER" id="PTHR43477">
    <property type="entry name" value="DIHYDROANTICAPSIN 7-DEHYDROGENASE"/>
    <property type="match status" value="1"/>
</dbReference>
<evidence type="ECO:0000313" key="4">
    <source>
        <dbReference type="EMBL" id="SEP06582.1"/>
    </source>
</evidence>
<accession>A0A1H8UTR1</accession>
<dbReference type="PANTHER" id="PTHR43477:SF1">
    <property type="entry name" value="DIHYDROANTICAPSIN 7-DEHYDROGENASE"/>
    <property type="match status" value="1"/>
</dbReference>
<evidence type="ECO:0000313" key="3">
    <source>
        <dbReference type="EMBL" id="SEI17973.1"/>
    </source>
</evidence>
<proteinExistence type="inferred from homology"/>
<reference evidence="3" key="1">
    <citation type="submission" date="2016-10" db="EMBL/GenBank/DDBJ databases">
        <authorList>
            <person name="de Groot N.N."/>
        </authorList>
    </citation>
    <scope>NUCLEOTIDE SEQUENCE [LARGE SCALE GENOMIC DNA]</scope>
    <source>
        <strain evidence="3">CCBAU85039</strain>
    </source>
</reference>
<dbReference type="SUPFAM" id="SSF51735">
    <property type="entry name" value="NAD(P)-binding Rossmann-fold domains"/>
    <property type="match status" value="1"/>
</dbReference>
<dbReference type="PRINTS" id="PR00081">
    <property type="entry name" value="GDHRDH"/>
</dbReference>
<dbReference type="EMBL" id="FOCV01000036">
    <property type="protein sequence ID" value="SEP06582.1"/>
    <property type="molecule type" value="Genomic_DNA"/>
</dbReference>
<protein>
    <submittedName>
        <fullName evidence="3">Cyclopentanol dehydrogenase</fullName>
        <ecNumber evidence="3">1.1.1.163</ecNumber>
    </submittedName>
    <submittedName>
        <fullName evidence="4">NAD(P)-dependent dehydrogenase, short-chain alcohol dehydrogenase family</fullName>
    </submittedName>
</protein>
<name>A0A1H8UTR1_9HYPH</name>
<evidence type="ECO:0000256" key="2">
    <source>
        <dbReference type="ARBA" id="ARBA00023002"/>
    </source>
</evidence>
<evidence type="ECO:0000313" key="6">
    <source>
        <dbReference type="Proteomes" id="UP000198939"/>
    </source>
</evidence>
<dbReference type="Pfam" id="PF13561">
    <property type="entry name" value="adh_short_C2"/>
    <property type="match status" value="1"/>
</dbReference>
<reference evidence="4 6" key="2">
    <citation type="submission" date="2016-10" db="EMBL/GenBank/DDBJ databases">
        <authorList>
            <person name="Varghese N."/>
            <person name="Submissions S."/>
        </authorList>
    </citation>
    <scope>NUCLEOTIDE SEQUENCE [LARGE SCALE GENOMIC DNA]</scope>
    <source>
        <strain evidence="4 6">CGMCC 1.7071</strain>
    </source>
</reference>
<dbReference type="CDD" id="cd05233">
    <property type="entry name" value="SDR_c"/>
    <property type="match status" value="1"/>
</dbReference>
<dbReference type="Proteomes" id="UP000198939">
    <property type="component" value="Unassembled WGS sequence"/>
</dbReference>
<comment type="similarity">
    <text evidence="1">Belongs to the short-chain dehydrogenases/reductases (SDR) family.</text>
</comment>
<dbReference type="InterPro" id="IPR002347">
    <property type="entry name" value="SDR_fam"/>
</dbReference>
<sequence length="320" mass="34261">MVSRWRYKWPLSRVETTESCFVGYLVRLPAGAPCVWTSDGIVFNTGIGSVLLNESARWRNKGDWVMVDRLKGKVAIVSGGATGMGGAASRLFAAEGAKVAIIDRNEAAARQTAQEIRAAGHVAEYWVADVSEETAVIQAVKGVEGKFGAVTVLFNHAGTIVIKPFLETTLDEWEWLHAVNVRSMFLMTRAVLPGMIAAGGGSIVCTSSISAVAATPMEVLYDTTKGAVHMFARAIGVEFRDRNIRCNAVCPGFIRTPHGLREVSELQALGVDVSDAAIAAQQGRIGEPDDVARAALYLASDESMFVNGAHLFVDNGFTAI</sequence>
<organism evidence="3 5">
    <name type="scientific">Rhizobium tibeticum</name>
    <dbReference type="NCBI Taxonomy" id="501024"/>
    <lineage>
        <taxon>Bacteria</taxon>
        <taxon>Pseudomonadati</taxon>
        <taxon>Pseudomonadota</taxon>
        <taxon>Alphaproteobacteria</taxon>
        <taxon>Hyphomicrobiales</taxon>
        <taxon>Rhizobiaceae</taxon>
        <taxon>Rhizobium/Agrobacterium group</taxon>
        <taxon>Rhizobium</taxon>
    </lineage>
</organism>
<keyword evidence="2 3" id="KW-0560">Oxidoreductase</keyword>
<dbReference type="EMBL" id="FNXB01000047">
    <property type="protein sequence ID" value="SEI17973.1"/>
    <property type="molecule type" value="Genomic_DNA"/>
</dbReference>